<dbReference type="RefSeq" id="WP_120044618.1">
    <property type="nucleotide sequence ID" value="NZ_QZFU01000045.1"/>
</dbReference>
<dbReference type="Proteomes" id="UP000266677">
    <property type="component" value="Unassembled WGS sequence"/>
</dbReference>
<proteinExistence type="predicted"/>
<sequence length="231" mass="23004">MAGTFGWVAALTASLAGFASGSAQADPGAVLGGSSGIIFDNNAACSLTTIGHDSSGRLVGFTAGHCAPEGMRLVAERAREEGVVGRVVFSDNGNRLDYAVIEFDAAKVIPVRTVGVTTIEGLGAAPGPGGTVCANGRSSGSSCGVVWGVLDGTTINQGCSKPGDSGGPVMVGDRLVGMNQGRLTGLGPIGFDVPCLIAAIPYHSPAFFAPIDQILADIDARGGVGAGFRPI</sequence>
<gene>
    <name evidence="2" type="ORF">D5S18_30615</name>
</gene>
<dbReference type="AlphaFoldDB" id="A0A3A4JKF5"/>
<feature type="signal peptide" evidence="1">
    <location>
        <begin position="1"/>
        <end position="25"/>
    </location>
</feature>
<comment type="caution">
    <text evidence="2">The sequence shown here is derived from an EMBL/GenBank/DDBJ whole genome shotgun (WGS) entry which is preliminary data.</text>
</comment>
<organism evidence="2 3">
    <name type="scientific">Nocardia panacis</name>
    <dbReference type="NCBI Taxonomy" id="2340916"/>
    <lineage>
        <taxon>Bacteria</taxon>
        <taxon>Bacillati</taxon>
        <taxon>Actinomycetota</taxon>
        <taxon>Actinomycetes</taxon>
        <taxon>Mycobacteriales</taxon>
        <taxon>Nocardiaceae</taxon>
        <taxon>Nocardia</taxon>
    </lineage>
</organism>
<feature type="chain" id="PRO_5017401428" description="Serine protease" evidence="1">
    <location>
        <begin position="26"/>
        <end position="231"/>
    </location>
</feature>
<keyword evidence="3" id="KW-1185">Reference proteome</keyword>
<dbReference type="EMBL" id="QZFU01000045">
    <property type="protein sequence ID" value="RJO69035.1"/>
    <property type="molecule type" value="Genomic_DNA"/>
</dbReference>
<dbReference type="OrthoDB" id="4536940at2"/>
<dbReference type="InterPro" id="IPR043504">
    <property type="entry name" value="Peptidase_S1_PA_chymotrypsin"/>
</dbReference>
<name>A0A3A4JKF5_9NOCA</name>
<dbReference type="Gene3D" id="2.40.10.10">
    <property type="entry name" value="Trypsin-like serine proteases"/>
    <property type="match status" value="2"/>
</dbReference>
<reference evidence="2 3" key="1">
    <citation type="submission" date="2018-09" db="EMBL/GenBank/DDBJ databases">
        <title>YIM PH21274 draft genome.</title>
        <authorList>
            <person name="Miao C."/>
        </authorList>
    </citation>
    <scope>NUCLEOTIDE SEQUENCE [LARGE SCALE GENOMIC DNA]</scope>
    <source>
        <strain evidence="2 3">YIM PH 21724</strain>
    </source>
</reference>
<dbReference type="InterPro" id="IPR009003">
    <property type="entry name" value="Peptidase_S1_PA"/>
</dbReference>
<dbReference type="SUPFAM" id="SSF50494">
    <property type="entry name" value="Trypsin-like serine proteases"/>
    <property type="match status" value="1"/>
</dbReference>
<evidence type="ECO:0000313" key="3">
    <source>
        <dbReference type="Proteomes" id="UP000266677"/>
    </source>
</evidence>
<evidence type="ECO:0000256" key="1">
    <source>
        <dbReference type="SAM" id="SignalP"/>
    </source>
</evidence>
<evidence type="ECO:0008006" key="4">
    <source>
        <dbReference type="Google" id="ProtNLM"/>
    </source>
</evidence>
<protein>
    <recommendedName>
        <fullName evidence="4">Serine protease</fullName>
    </recommendedName>
</protein>
<keyword evidence="1" id="KW-0732">Signal</keyword>
<accession>A0A3A4JKF5</accession>
<evidence type="ECO:0000313" key="2">
    <source>
        <dbReference type="EMBL" id="RJO69035.1"/>
    </source>
</evidence>